<keyword evidence="6" id="KW-0732">Signal</keyword>
<dbReference type="GO" id="GO:0046872">
    <property type="term" value="F:metal ion binding"/>
    <property type="evidence" value="ECO:0007669"/>
    <property type="project" value="UniProtKB-KW"/>
</dbReference>
<dbReference type="RefSeq" id="WP_149523931.1">
    <property type="nucleotide sequence ID" value="NZ_VTOU01000005.1"/>
</dbReference>
<evidence type="ECO:0000313" key="12">
    <source>
        <dbReference type="EMBL" id="TZG24736.1"/>
    </source>
</evidence>
<dbReference type="CDD" id="cd08168">
    <property type="entry name" value="Cytochrom_C3"/>
    <property type="match status" value="1"/>
</dbReference>
<keyword evidence="10" id="KW-0472">Membrane</keyword>
<dbReference type="GO" id="GO:0030313">
    <property type="term" value="C:cell envelope"/>
    <property type="evidence" value="ECO:0007669"/>
    <property type="project" value="UniProtKB-SubCell"/>
</dbReference>
<dbReference type="Gene3D" id="2.60.200.20">
    <property type="match status" value="1"/>
</dbReference>
<feature type="transmembrane region" description="Helical" evidence="10">
    <location>
        <begin position="145"/>
        <end position="163"/>
    </location>
</feature>
<evidence type="ECO:0000256" key="6">
    <source>
        <dbReference type="ARBA" id="ARBA00022729"/>
    </source>
</evidence>
<keyword evidence="10" id="KW-0812">Transmembrane</keyword>
<dbReference type="EMBL" id="VTOU01000005">
    <property type="protein sequence ID" value="TZG24736.1"/>
    <property type="molecule type" value="Genomic_DNA"/>
</dbReference>
<evidence type="ECO:0000256" key="2">
    <source>
        <dbReference type="ARBA" id="ARBA00004196"/>
    </source>
</evidence>
<evidence type="ECO:0000313" key="13">
    <source>
        <dbReference type="Proteomes" id="UP000322077"/>
    </source>
</evidence>
<feature type="domain" description="Tetrahaem cytochrome" evidence="11">
    <location>
        <begin position="195"/>
        <end position="289"/>
    </location>
</feature>
<dbReference type="SUPFAM" id="SSF49879">
    <property type="entry name" value="SMAD/FHA domain"/>
    <property type="match status" value="1"/>
</dbReference>
<keyword evidence="13" id="KW-1185">Reference proteome</keyword>
<dbReference type="InterPro" id="IPR036280">
    <property type="entry name" value="Multihaem_cyt_sf"/>
</dbReference>
<feature type="region of interest" description="Disordered" evidence="9">
    <location>
        <begin position="593"/>
        <end position="615"/>
    </location>
</feature>
<evidence type="ECO:0000256" key="1">
    <source>
        <dbReference type="ARBA" id="ARBA00001926"/>
    </source>
</evidence>
<dbReference type="Proteomes" id="UP000322077">
    <property type="component" value="Unassembled WGS sequence"/>
</dbReference>
<accession>A0A5D9BZB7</accession>
<keyword evidence="8" id="KW-0408">Iron</keyword>
<protein>
    <submittedName>
        <fullName evidence="12">Cytochrome C</fullName>
    </submittedName>
</protein>
<sequence length="615" mass="65725">MSFIVRKLARTADGREIVRSKSYNRPQLTVGRGTDSDIHLPDLAVTLHHAMIRLVGNGQVEISATAGLPVVVDGNQTEHVTVNAIGGADVRIGSHDIRVSAGDGDEAGQVILTVERVGAISNSSEAKEEVKVFSLASVIPGKRPLAWTFVIAVLAIFLAWPLVASFQRSDPDPGAARPKSFHADQMWSSGALSQVHKGLENDCRACHVNGGSSVKDEACATCHTAVHDHADPARLQVAMGKGGIETRFKRTVNGLFNRPPGRCVECHTEHEGATAMPATDERFCTNCHKDMKGRLTDTKLADAADFGDDHPQFMPTLRMVSAAGVPSAARVSLDGKPTENNGLKFPHDVHLSATNGIAQMAKMLGKGEGYGQPLQCANCHRRDATGSSFVAVDMEADCQACHSLDFDAVGGTIRTLRHGDPAQVVADIRAFYSSGGQYRAAATQGMERRRPGAFTNRAVAVDYAQGQVGRGGTADSAIRAVFSPGGACFDCHVVKPTGNARVPFAVAPVALTKRYMMKGWFDHAAHDTERCESCHAVKTSKLSSDVNLPKIARCQDCHGGQDAHKQVPSSCAMCHDYHRNDFAPLMVRSGKVRGKAAQRLDDKSNERAAGSDDPS</sequence>
<comment type="subcellular location">
    <subcellularLocation>
        <location evidence="2">Cell envelope</location>
    </subcellularLocation>
</comment>
<proteinExistence type="predicted"/>
<dbReference type="Pfam" id="PF14537">
    <property type="entry name" value="Cytochrom_c3_2"/>
    <property type="match status" value="1"/>
</dbReference>
<dbReference type="InterPro" id="IPR051829">
    <property type="entry name" value="Multiheme_Cytochr_ET"/>
</dbReference>
<dbReference type="PANTHER" id="PTHR35038">
    <property type="entry name" value="DISSIMILATORY SULFITE REDUCTASE SIRA"/>
    <property type="match status" value="1"/>
</dbReference>
<keyword evidence="4" id="KW-0349">Heme</keyword>
<dbReference type="InterPro" id="IPR008984">
    <property type="entry name" value="SMAD_FHA_dom_sf"/>
</dbReference>
<evidence type="ECO:0000256" key="7">
    <source>
        <dbReference type="ARBA" id="ARBA00022982"/>
    </source>
</evidence>
<evidence type="ECO:0000259" key="11">
    <source>
        <dbReference type="Pfam" id="PF14537"/>
    </source>
</evidence>
<evidence type="ECO:0000256" key="5">
    <source>
        <dbReference type="ARBA" id="ARBA00022723"/>
    </source>
</evidence>
<dbReference type="PANTHER" id="PTHR35038:SF8">
    <property type="entry name" value="C-TYPE POLYHEME CYTOCHROME OMCC"/>
    <property type="match status" value="1"/>
</dbReference>
<evidence type="ECO:0000256" key="8">
    <source>
        <dbReference type="ARBA" id="ARBA00023004"/>
    </source>
</evidence>
<feature type="compositionally biased region" description="Basic and acidic residues" evidence="9">
    <location>
        <begin position="598"/>
        <end position="615"/>
    </location>
</feature>
<reference evidence="12 13" key="1">
    <citation type="submission" date="2019-08" db="EMBL/GenBank/DDBJ databases">
        <authorList>
            <person name="Wang G."/>
            <person name="Xu Z."/>
        </authorList>
    </citation>
    <scope>NUCLEOTIDE SEQUENCE [LARGE SCALE GENOMIC DNA]</scope>
    <source>
        <strain evidence="12 13">ZX</strain>
    </source>
</reference>
<evidence type="ECO:0000256" key="4">
    <source>
        <dbReference type="ARBA" id="ARBA00022617"/>
    </source>
</evidence>
<comment type="cofactor">
    <cofactor evidence="1">
        <name>heme c</name>
        <dbReference type="ChEBI" id="CHEBI:61717"/>
    </cofactor>
</comment>
<evidence type="ECO:0000256" key="3">
    <source>
        <dbReference type="ARBA" id="ARBA00022448"/>
    </source>
</evidence>
<dbReference type="SUPFAM" id="SSF48695">
    <property type="entry name" value="Multiheme cytochromes"/>
    <property type="match status" value="1"/>
</dbReference>
<keyword evidence="7" id="KW-0249">Electron transport</keyword>
<keyword evidence="10" id="KW-1133">Transmembrane helix</keyword>
<evidence type="ECO:0000256" key="9">
    <source>
        <dbReference type="SAM" id="MobiDB-lite"/>
    </source>
</evidence>
<evidence type="ECO:0000256" key="10">
    <source>
        <dbReference type="SAM" id="Phobius"/>
    </source>
</evidence>
<comment type="caution">
    <text evidence="12">The sequence shown here is derived from an EMBL/GenBank/DDBJ whole genome shotgun (WGS) entry which is preliminary data.</text>
</comment>
<keyword evidence="5" id="KW-0479">Metal-binding</keyword>
<dbReference type="Gene3D" id="3.90.10.10">
    <property type="entry name" value="Cytochrome C3"/>
    <property type="match status" value="3"/>
</dbReference>
<keyword evidence="3" id="KW-0813">Transport</keyword>
<name>A0A5D9BZB7_9SPHN</name>
<gene>
    <name evidence="12" type="ORF">FYJ91_19200</name>
</gene>
<dbReference type="GO" id="GO:0016491">
    <property type="term" value="F:oxidoreductase activity"/>
    <property type="evidence" value="ECO:0007669"/>
    <property type="project" value="TreeGrafter"/>
</dbReference>
<dbReference type="InterPro" id="IPR012286">
    <property type="entry name" value="Tetrahaem_cytochrome"/>
</dbReference>
<organism evidence="12 13">
    <name type="scientific">Sphingomonas montanisoli</name>
    <dbReference type="NCBI Taxonomy" id="2606412"/>
    <lineage>
        <taxon>Bacteria</taxon>
        <taxon>Pseudomonadati</taxon>
        <taxon>Pseudomonadota</taxon>
        <taxon>Alphaproteobacteria</taxon>
        <taxon>Sphingomonadales</taxon>
        <taxon>Sphingomonadaceae</taxon>
        <taxon>Sphingomonas</taxon>
    </lineage>
</organism>
<dbReference type="CDD" id="cd00060">
    <property type="entry name" value="FHA"/>
    <property type="match status" value="1"/>
</dbReference>
<dbReference type="AlphaFoldDB" id="A0A5D9BZB7"/>